<dbReference type="InterPro" id="IPR027417">
    <property type="entry name" value="P-loop_NTPase"/>
</dbReference>
<dbReference type="Gene3D" id="3.40.50.300">
    <property type="entry name" value="P-loop containing nucleotide triphosphate hydrolases"/>
    <property type="match status" value="1"/>
</dbReference>
<sequence length="179" mass="20175">MTTRPTLFLTVGLPGTGKTTEARRIEVEEEALRLTKDEWVKALYGLANPPSVSDVIEGRLVEIGLRALELGVNVVIDFGLWGRDERSALRQAAADLGAAVEMRYFELPPAEQRRRLDRRQAEEPHTTWHMSDEELAEWAALISIPTQGELDGSEPLDRPPAGFATWEGWRRHRWPPSVP</sequence>
<dbReference type="SUPFAM" id="SSF52540">
    <property type="entry name" value="P-loop containing nucleoside triphosphate hydrolases"/>
    <property type="match status" value="1"/>
</dbReference>
<keyword evidence="1" id="KW-0418">Kinase</keyword>
<gene>
    <name evidence="1" type="ORF">BJZ21_001872</name>
</gene>
<protein>
    <submittedName>
        <fullName evidence="1">Putative kinase</fullName>
    </submittedName>
</protein>
<keyword evidence="2" id="KW-1185">Reference proteome</keyword>
<proteinExistence type="predicted"/>
<evidence type="ECO:0000313" key="1">
    <source>
        <dbReference type="EMBL" id="NYD41789.1"/>
    </source>
</evidence>
<name>A0A7Y9E639_9ACTN</name>
<evidence type="ECO:0000313" key="2">
    <source>
        <dbReference type="Proteomes" id="UP000535511"/>
    </source>
</evidence>
<dbReference type="Pfam" id="PF13671">
    <property type="entry name" value="AAA_33"/>
    <property type="match status" value="1"/>
</dbReference>
<dbReference type="RefSeq" id="WP_179663487.1">
    <property type="nucleotide sequence ID" value="NZ_JACCBG010000001.1"/>
</dbReference>
<dbReference type="EMBL" id="JACCBG010000001">
    <property type="protein sequence ID" value="NYD41789.1"/>
    <property type="molecule type" value="Genomic_DNA"/>
</dbReference>
<dbReference type="Proteomes" id="UP000535511">
    <property type="component" value="Unassembled WGS sequence"/>
</dbReference>
<keyword evidence="1" id="KW-0808">Transferase</keyword>
<reference evidence="1 2" key="1">
    <citation type="submission" date="2020-07" db="EMBL/GenBank/DDBJ databases">
        <title>Sequencing the genomes of 1000 actinobacteria strains.</title>
        <authorList>
            <person name="Klenk H.-P."/>
        </authorList>
    </citation>
    <scope>NUCLEOTIDE SEQUENCE [LARGE SCALE GENOMIC DNA]</scope>
    <source>
        <strain evidence="1 2">DSM 21350</strain>
    </source>
</reference>
<accession>A0A7Y9E639</accession>
<organism evidence="1 2">
    <name type="scientific">Nocardioides panaciterrulae</name>
    <dbReference type="NCBI Taxonomy" id="661492"/>
    <lineage>
        <taxon>Bacteria</taxon>
        <taxon>Bacillati</taxon>
        <taxon>Actinomycetota</taxon>
        <taxon>Actinomycetes</taxon>
        <taxon>Propionibacteriales</taxon>
        <taxon>Nocardioidaceae</taxon>
        <taxon>Nocardioides</taxon>
    </lineage>
</organism>
<dbReference type="GO" id="GO:0016301">
    <property type="term" value="F:kinase activity"/>
    <property type="evidence" value="ECO:0007669"/>
    <property type="project" value="UniProtKB-KW"/>
</dbReference>
<comment type="caution">
    <text evidence="1">The sequence shown here is derived from an EMBL/GenBank/DDBJ whole genome shotgun (WGS) entry which is preliminary data.</text>
</comment>
<dbReference type="AlphaFoldDB" id="A0A7Y9E639"/>